<dbReference type="FunFam" id="1.20.1270.10:FF:000011">
    <property type="entry name" value="stress-70 protein, mitochondrial isoform X1"/>
    <property type="match status" value="1"/>
</dbReference>
<dbReference type="SUPFAM" id="SSF100920">
    <property type="entry name" value="Heat shock protein 70kD (HSP70), peptide-binding domain"/>
    <property type="match status" value="1"/>
</dbReference>
<dbReference type="FunFam" id="3.30.420.40:FF:000004">
    <property type="entry name" value="Molecular chaperone DnaK"/>
    <property type="match status" value="1"/>
</dbReference>
<dbReference type="InterPro" id="IPR018181">
    <property type="entry name" value="Heat_shock_70_CS"/>
</dbReference>
<dbReference type="InParanoid" id="A0A6J2XYV3"/>
<dbReference type="CTD" id="36583"/>
<dbReference type="HAMAP" id="MF_00332">
    <property type="entry name" value="DnaK"/>
    <property type="match status" value="1"/>
</dbReference>
<feature type="coiled-coil region" evidence="5">
    <location>
        <begin position="588"/>
        <end position="634"/>
    </location>
</feature>
<dbReference type="FunFam" id="2.60.34.10:FF:000014">
    <property type="entry name" value="Chaperone protein DnaK HSP70"/>
    <property type="match status" value="1"/>
</dbReference>
<accession>A0A6J2XYV3</accession>
<dbReference type="PANTHER" id="PTHR19375">
    <property type="entry name" value="HEAT SHOCK PROTEIN 70KDA"/>
    <property type="match status" value="1"/>
</dbReference>
<dbReference type="GO" id="GO:0051082">
    <property type="term" value="F:unfolded protein binding"/>
    <property type="evidence" value="ECO:0007669"/>
    <property type="project" value="InterPro"/>
</dbReference>
<evidence type="ECO:0000256" key="3">
    <source>
        <dbReference type="ARBA" id="ARBA00022840"/>
    </source>
</evidence>
<dbReference type="GO" id="GO:0140662">
    <property type="term" value="F:ATP-dependent protein folding chaperone"/>
    <property type="evidence" value="ECO:0007669"/>
    <property type="project" value="InterPro"/>
</dbReference>
<dbReference type="InterPro" id="IPR013126">
    <property type="entry name" value="Hsp_70_fam"/>
</dbReference>
<organism evidence="7 8">
    <name type="scientific">Sitophilus oryzae</name>
    <name type="common">Rice weevil</name>
    <name type="synonym">Curculio oryzae</name>
    <dbReference type="NCBI Taxonomy" id="7048"/>
    <lineage>
        <taxon>Eukaryota</taxon>
        <taxon>Metazoa</taxon>
        <taxon>Ecdysozoa</taxon>
        <taxon>Arthropoda</taxon>
        <taxon>Hexapoda</taxon>
        <taxon>Insecta</taxon>
        <taxon>Pterygota</taxon>
        <taxon>Neoptera</taxon>
        <taxon>Endopterygota</taxon>
        <taxon>Coleoptera</taxon>
        <taxon>Polyphaga</taxon>
        <taxon>Cucujiformia</taxon>
        <taxon>Curculionidae</taxon>
        <taxon>Dryophthorinae</taxon>
        <taxon>Sitophilus</taxon>
    </lineage>
</organism>
<dbReference type="NCBIfam" id="NF001413">
    <property type="entry name" value="PRK00290.1"/>
    <property type="match status" value="1"/>
</dbReference>
<gene>
    <name evidence="8" type="primary">LOC115882192</name>
</gene>
<name>A0A6J2XYV3_SITOR</name>
<dbReference type="GO" id="GO:0005524">
    <property type="term" value="F:ATP binding"/>
    <property type="evidence" value="ECO:0007669"/>
    <property type="project" value="UniProtKB-KW"/>
</dbReference>
<sequence>MLSAARAFNKAASQCSKLTNGLTPTPKLSSLLNSNLIPSVSLHPKYDQLRFKSDAIRGAVIGIDLGTTNSCVAVMEGKQAKVIENSEGSRTTPSVVAFTKDGERLVGMPAKRQAVTNSANTFYATKRLIGRRFDDPEVTKDMNNVSYKIVKASNGDAWVQGTDGKMYSPSQIGAFVLIKMKETAEAYLNTKVKNAVITVPAYFNDSQRQATKDAGQISGLNVLRVINEPTAAALAYGMDKTEDKIIAVYDLGGGTFDISILEIQKGVFEVKSTNGDTFLGGEDFDNVLVNFLASEFKKEQGVDVAKDPMAMQRLKEAAEKAKIELSSGLQTDINLPYLTVNESGPKHMNLKLTRSKFESLVGDLIKRTVSPCQKALKDAEVSKAEVGEVLLVGGMTRMPKVQSTVQDIFGKQPSRAVNPDEAVAVGAAVQGGVLAGDVTDVLLLDVTPLSLGIETLGGVFTRLINRNTTIPTKKSQVFSTAADGQTQVEIKVFQGEREMAANNKILGQFSLIGIPPAPRGVPQIEVTFDIDANGIVHVSARDKGTGKEQQIVIQSSGGLSKDEIENMVKNAEQYAQQDKVKKDRVEAINQAEGILHDTETKMEEYKAQLPQEECDKLRVEIEKVKELLAKKDDADPEEIRKSTTALQQSSLKLFEMAYKKMAAEREGSSSQSQEQQSSEEPKEKKEEKN</sequence>
<dbReference type="PROSITE" id="PS01036">
    <property type="entry name" value="HSP70_3"/>
    <property type="match status" value="1"/>
</dbReference>
<keyword evidence="2 4" id="KW-0547">Nucleotide-binding</keyword>
<dbReference type="GeneID" id="115882192"/>
<proteinExistence type="inferred from homology"/>
<evidence type="ECO:0000313" key="7">
    <source>
        <dbReference type="Proteomes" id="UP000504635"/>
    </source>
</evidence>
<keyword evidence="8" id="KW-0346">Stress response</keyword>
<dbReference type="InterPro" id="IPR043129">
    <property type="entry name" value="ATPase_NBD"/>
</dbReference>
<protein>
    <submittedName>
        <fullName evidence="8">Heat shock 70 kDa protein cognate 5</fullName>
    </submittedName>
</protein>
<evidence type="ECO:0000256" key="4">
    <source>
        <dbReference type="RuleBase" id="RU003322"/>
    </source>
</evidence>
<dbReference type="KEGG" id="soy:115882192"/>
<evidence type="ECO:0000256" key="5">
    <source>
        <dbReference type="SAM" id="Coils"/>
    </source>
</evidence>
<keyword evidence="3 4" id="KW-0067">ATP-binding</keyword>
<dbReference type="RefSeq" id="XP_030755950.1">
    <property type="nucleotide sequence ID" value="XM_030900090.1"/>
</dbReference>
<dbReference type="AlphaFoldDB" id="A0A6J2XYV3"/>
<dbReference type="Pfam" id="PF00012">
    <property type="entry name" value="HSP70"/>
    <property type="match status" value="1"/>
</dbReference>
<dbReference type="FunCoup" id="A0A6J2XYV3">
    <property type="interactions" value="1490"/>
</dbReference>
<feature type="compositionally biased region" description="Basic and acidic residues" evidence="6">
    <location>
        <begin position="679"/>
        <end position="689"/>
    </location>
</feature>
<dbReference type="Proteomes" id="UP000504635">
    <property type="component" value="Unplaced"/>
</dbReference>
<dbReference type="Gene3D" id="1.20.1270.10">
    <property type="match status" value="1"/>
</dbReference>
<dbReference type="Gene3D" id="3.90.640.10">
    <property type="entry name" value="Actin, Chain A, domain 4"/>
    <property type="match status" value="1"/>
</dbReference>
<dbReference type="Gene3D" id="3.30.30.30">
    <property type="match status" value="1"/>
</dbReference>
<dbReference type="FunFam" id="3.90.640.10:FF:000003">
    <property type="entry name" value="Molecular chaperone DnaK"/>
    <property type="match status" value="1"/>
</dbReference>
<dbReference type="InterPro" id="IPR029048">
    <property type="entry name" value="HSP70_C_sf"/>
</dbReference>
<dbReference type="InterPro" id="IPR012725">
    <property type="entry name" value="Chaperone_DnaK"/>
</dbReference>
<evidence type="ECO:0000313" key="8">
    <source>
        <dbReference type="RefSeq" id="XP_030755950.1"/>
    </source>
</evidence>
<evidence type="ECO:0000256" key="2">
    <source>
        <dbReference type="ARBA" id="ARBA00022741"/>
    </source>
</evidence>
<dbReference type="FunFam" id="3.30.30.30:FF:000003">
    <property type="entry name" value="Heat shock protein 9"/>
    <property type="match status" value="1"/>
</dbReference>
<dbReference type="FunFam" id="3.30.420.40:FF:000020">
    <property type="entry name" value="Chaperone protein HscA homolog"/>
    <property type="match status" value="1"/>
</dbReference>
<dbReference type="CDD" id="cd11733">
    <property type="entry name" value="ASKHA_NBD_HSP70_HSPA9"/>
    <property type="match status" value="1"/>
</dbReference>
<evidence type="ECO:0000256" key="6">
    <source>
        <dbReference type="SAM" id="MobiDB-lite"/>
    </source>
</evidence>
<reference evidence="8" key="1">
    <citation type="submission" date="2025-08" db="UniProtKB">
        <authorList>
            <consortium name="RefSeq"/>
        </authorList>
    </citation>
    <scope>IDENTIFICATION</scope>
    <source>
        <tissue evidence="8">Gonads</tissue>
    </source>
</reference>
<dbReference type="PRINTS" id="PR00301">
    <property type="entry name" value="HEATSHOCK70"/>
</dbReference>
<dbReference type="Gene3D" id="3.30.420.40">
    <property type="match status" value="2"/>
</dbReference>
<dbReference type="InterPro" id="IPR029047">
    <property type="entry name" value="HSP70_peptide-bd_sf"/>
</dbReference>
<comment type="similarity">
    <text evidence="1 4">Belongs to the heat shock protein 70 family.</text>
</comment>
<keyword evidence="7" id="KW-1185">Reference proteome</keyword>
<dbReference type="OrthoDB" id="2401965at2759"/>
<dbReference type="NCBIfam" id="TIGR02350">
    <property type="entry name" value="prok_dnaK"/>
    <property type="match status" value="1"/>
</dbReference>
<keyword evidence="5" id="KW-0175">Coiled coil</keyword>
<evidence type="ECO:0000256" key="1">
    <source>
        <dbReference type="ARBA" id="ARBA00007381"/>
    </source>
</evidence>
<feature type="region of interest" description="Disordered" evidence="6">
    <location>
        <begin position="661"/>
        <end position="689"/>
    </location>
</feature>
<dbReference type="SUPFAM" id="SSF53067">
    <property type="entry name" value="Actin-like ATPase domain"/>
    <property type="match status" value="2"/>
</dbReference>
<feature type="compositionally biased region" description="Low complexity" evidence="6">
    <location>
        <begin position="668"/>
        <end position="678"/>
    </location>
</feature>
<dbReference type="Gene3D" id="2.60.34.10">
    <property type="entry name" value="Substrate Binding Domain Of DNAk, Chain A, domain 1"/>
    <property type="match status" value="1"/>
</dbReference>
<dbReference type="PROSITE" id="PS00297">
    <property type="entry name" value="HSP70_1"/>
    <property type="match status" value="1"/>
</dbReference>
<dbReference type="PROSITE" id="PS00329">
    <property type="entry name" value="HSP70_2"/>
    <property type="match status" value="1"/>
</dbReference>